<evidence type="ECO:0000313" key="10">
    <source>
        <dbReference type="Proteomes" id="UP000215261"/>
    </source>
</evidence>
<evidence type="ECO:0000256" key="4">
    <source>
        <dbReference type="ARBA" id="ARBA00022692"/>
    </source>
</evidence>
<feature type="transmembrane region" description="Helical" evidence="7">
    <location>
        <begin position="393"/>
        <end position="413"/>
    </location>
</feature>
<feature type="transmembrane region" description="Helical" evidence="7">
    <location>
        <begin position="31"/>
        <end position="50"/>
    </location>
</feature>
<dbReference type="Gene3D" id="2.40.10.220">
    <property type="entry name" value="predicted glycosyltransferase like domains"/>
    <property type="match status" value="1"/>
</dbReference>
<comment type="caution">
    <text evidence="9">The sequence shown here is derived from an EMBL/GenBank/DDBJ whole genome shotgun (WGS) entry which is preliminary data.</text>
</comment>
<feature type="transmembrane region" description="Helical" evidence="7">
    <location>
        <begin position="467"/>
        <end position="486"/>
    </location>
</feature>
<keyword evidence="2" id="KW-0328">Glycosyltransferase</keyword>
<feature type="transmembrane region" description="Helical" evidence="7">
    <location>
        <begin position="6"/>
        <end position="22"/>
    </location>
</feature>
<evidence type="ECO:0000259" key="8">
    <source>
        <dbReference type="Pfam" id="PF07238"/>
    </source>
</evidence>
<evidence type="ECO:0000256" key="1">
    <source>
        <dbReference type="ARBA" id="ARBA00004141"/>
    </source>
</evidence>
<keyword evidence="6 7" id="KW-0472">Membrane</keyword>
<reference evidence="9 10" key="1">
    <citation type="submission" date="2016-03" db="EMBL/GenBank/DDBJ databases">
        <title>Sequencing of Lactobacillus Species from Commercial Turkeys.</title>
        <authorList>
            <person name="Johnson T.J."/>
            <person name="Youmans B.P."/>
            <person name="Case K.A."/>
        </authorList>
    </citation>
    <scope>NUCLEOTIDE SEQUENCE [LARGE SCALE GENOMIC DNA]</scope>
    <source>
        <strain evidence="9 10">UMNLA1</strain>
    </source>
</reference>
<evidence type="ECO:0000256" key="3">
    <source>
        <dbReference type="ARBA" id="ARBA00022679"/>
    </source>
</evidence>
<dbReference type="AlphaFoldDB" id="A0A231Q4Z5"/>
<dbReference type="Pfam" id="PF07238">
    <property type="entry name" value="PilZ"/>
    <property type="match status" value="1"/>
</dbReference>
<evidence type="ECO:0000256" key="2">
    <source>
        <dbReference type="ARBA" id="ARBA00022676"/>
    </source>
</evidence>
<dbReference type="GO" id="GO:0035438">
    <property type="term" value="F:cyclic-di-GMP binding"/>
    <property type="evidence" value="ECO:0007669"/>
    <property type="project" value="InterPro"/>
</dbReference>
<dbReference type="Gene3D" id="3.90.550.10">
    <property type="entry name" value="Spore Coat Polysaccharide Biosynthesis Protein SpsA, Chain A"/>
    <property type="match status" value="1"/>
</dbReference>
<feature type="transmembrane region" description="Helical" evidence="7">
    <location>
        <begin position="434"/>
        <end position="455"/>
    </location>
</feature>
<accession>A0A231Q4Z5</accession>
<dbReference type="RefSeq" id="WP_089143684.1">
    <property type="nucleotide sequence ID" value="NZ_LUGD01000055.1"/>
</dbReference>
<evidence type="ECO:0000256" key="7">
    <source>
        <dbReference type="SAM" id="Phobius"/>
    </source>
</evidence>
<name>A0A231Q4Z5_9LACO</name>
<dbReference type="Pfam" id="PF13641">
    <property type="entry name" value="Glyco_tranf_2_3"/>
    <property type="match status" value="1"/>
</dbReference>
<keyword evidence="4 7" id="KW-0812">Transmembrane</keyword>
<dbReference type="SUPFAM" id="SSF53448">
    <property type="entry name" value="Nucleotide-diphospho-sugar transferases"/>
    <property type="match status" value="1"/>
</dbReference>
<dbReference type="PANTHER" id="PTHR43867">
    <property type="entry name" value="CELLULOSE SYNTHASE CATALYTIC SUBUNIT A [UDP-FORMING]"/>
    <property type="match status" value="1"/>
</dbReference>
<dbReference type="InterPro" id="IPR009875">
    <property type="entry name" value="PilZ_domain"/>
</dbReference>
<sequence length="683" mass="79420">MTKLGWLLMAILCIEILCYYGGKKFKFISKLMALLSVGLIFAGLVIASQFVNYHNILADLLLATLWWTGLMIIVYFLTGIKKDRMQKPQGIYGQTEPPVAIILSVHDEDYEVVERAAAAVKNLYYEDKSKLAYYLVDSSERAELKDLAADMEMTYCQKSQDFLADYQQFKGEYLLLLAADKVVQNNFLYRTLGYFDDPKVAALQVAFTHYNDYVLQYQPFAAYSATSQRRRDKFGAAITTGECTMLRRQALASLQLKKPVQEIIELAPYFQRQGWLIRYVKESLANGLAPENMPALLRRFRYNMRLNRLGHRIVALRLGFWRQLLHLEWFTYVTFSWRKTLLWACPVIYFWLNKQAFLHMHHLFLAALVPGGLAIILSLKLQGYSLRDTLGLLVYENALTPYILWDSLVGFIYKGNRDYPAYHNNSNLKFRLNFRYAWIFLVELLLTLVTCYKAVSDGFQGYREYFLAAWLLYTAFMNLATLILYAEMPRYRRAERFISDKTCQVYCQQYSLPAKIADWNEIGARVNLLATDTYNAADILRDMPGKLVVDNQLLNFKVIWASPTALGIVFDEIDSDQYSYLIDNTYAQPIENVKPSRYQEISRRDMRFEEMRPVTFKLSQLPERGQLLDISNSGCKLQARGDLQVEEKRYILIQLNEHLWRPGKVRWLSKANDKTTLGVEFDK</sequence>
<comment type="subcellular location">
    <subcellularLocation>
        <location evidence="1">Membrane</location>
        <topology evidence="1">Multi-pass membrane protein</topology>
    </subcellularLocation>
</comment>
<gene>
    <name evidence="9" type="ORF">AYP69_05195</name>
</gene>
<keyword evidence="5 7" id="KW-1133">Transmembrane helix</keyword>
<evidence type="ECO:0000313" key="9">
    <source>
        <dbReference type="EMBL" id="OXS40297.1"/>
    </source>
</evidence>
<dbReference type="InterPro" id="IPR050321">
    <property type="entry name" value="Glycosyltr_2/OpgH_subfam"/>
</dbReference>
<proteinExistence type="predicted"/>
<protein>
    <recommendedName>
        <fullName evidence="8">PilZ domain-containing protein</fullName>
    </recommendedName>
</protein>
<keyword evidence="3" id="KW-0808">Transferase</keyword>
<dbReference type="PANTHER" id="PTHR43867:SF2">
    <property type="entry name" value="CELLULOSE SYNTHASE CATALYTIC SUBUNIT A [UDP-FORMING]"/>
    <property type="match status" value="1"/>
</dbReference>
<evidence type="ECO:0000256" key="5">
    <source>
        <dbReference type="ARBA" id="ARBA00022989"/>
    </source>
</evidence>
<evidence type="ECO:0000256" key="6">
    <source>
        <dbReference type="ARBA" id="ARBA00023136"/>
    </source>
</evidence>
<feature type="transmembrane region" description="Helical" evidence="7">
    <location>
        <begin position="363"/>
        <end position="381"/>
    </location>
</feature>
<dbReference type="Proteomes" id="UP000215261">
    <property type="component" value="Unassembled WGS sequence"/>
</dbReference>
<dbReference type="SUPFAM" id="SSF141371">
    <property type="entry name" value="PilZ domain-like"/>
    <property type="match status" value="1"/>
</dbReference>
<dbReference type="EMBL" id="LUGO01000046">
    <property type="protein sequence ID" value="OXS40297.1"/>
    <property type="molecule type" value="Genomic_DNA"/>
</dbReference>
<feature type="domain" description="PilZ" evidence="8">
    <location>
        <begin position="603"/>
        <end position="682"/>
    </location>
</feature>
<dbReference type="InterPro" id="IPR029044">
    <property type="entry name" value="Nucleotide-diphossugar_trans"/>
</dbReference>
<feature type="transmembrane region" description="Helical" evidence="7">
    <location>
        <begin position="56"/>
        <end position="77"/>
    </location>
</feature>
<dbReference type="GO" id="GO:0016758">
    <property type="term" value="F:hexosyltransferase activity"/>
    <property type="evidence" value="ECO:0007669"/>
    <property type="project" value="TreeGrafter"/>
</dbReference>
<organism evidence="9 10">
    <name type="scientific">Ligilactobacillus agilis</name>
    <dbReference type="NCBI Taxonomy" id="1601"/>
    <lineage>
        <taxon>Bacteria</taxon>
        <taxon>Bacillati</taxon>
        <taxon>Bacillota</taxon>
        <taxon>Bacilli</taxon>
        <taxon>Lactobacillales</taxon>
        <taxon>Lactobacillaceae</taxon>
        <taxon>Ligilactobacillus</taxon>
    </lineage>
</organism>
<dbReference type="GO" id="GO:0005886">
    <property type="term" value="C:plasma membrane"/>
    <property type="evidence" value="ECO:0007669"/>
    <property type="project" value="TreeGrafter"/>
</dbReference>